<proteinExistence type="predicted"/>
<accession>A0A1S1L8Y3</accession>
<sequence length="361" mass="39043">MCDALVIGAGQSGLAAGKALIDRGLRPILLEAGKEPGGAWKHYYDSLALFSPARYSGMVGMPFPGDPDRYPVRDEVIAYLRDYAMRLDAEIRSDCRVVRVGADVHGYSVLTDDGDVLVSPILIAATGTYGNPYIPPVSGAESFSGRQLHAGQYRAAAPFAGERVVVVGAGNSAVQIAVELADTAAVTLATRGRPRLVPRRPLGLDMHFWYARTGLDTAPVGSWLPRRPNAPVFDDGRYRAAIGARCPDRRKMFIRIDDDAVVWADGAVESVDTIVWATGYRPDVGYLAGLGVLDTKGLPRHRNGIAISRQGLGYVGLEWQRSLSSATLRGVGRDAVFVVDRLLRQQSRRYPSTPNSLAPLR</sequence>
<reference evidence="2 3" key="1">
    <citation type="submission" date="2016-10" db="EMBL/GenBank/DDBJ databases">
        <title>Evaluation of Human, Veterinary and Environmental Mycobacterium chelonae Isolates by Core Genome Phylogenomic Analysis, Targeted Gene Comparison, and Anti-microbial Susceptibility Patterns: A Tale of Mistaken Identities.</title>
        <authorList>
            <person name="Fogelson S.B."/>
            <person name="Camus A.C."/>
            <person name="Lorenz W."/>
            <person name="Vasireddy R."/>
            <person name="Vasireddy S."/>
            <person name="Smith T."/>
            <person name="Brown-Elliott B.A."/>
            <person name="Wallace R.J.Jr."/>
            <person name="Hasan N.A."/>
            <person name="Reischl U."/>
            <person name="Sanchez S."/>
        </authorList>
    </citation>
    <scope>NUCLEOTIDE SEQUENCE [LARGE SCALE GENOMIC DNA]</scope>
    <source>
        <strain evidence="2 3">1559</strain>
    </source>
</reference>
<evidence type="ECO:0000313" key="2">
    <source>
        <dbReference type="EMBL" id="OHU21408.1"/>
    </source>
</evidence>
<dbReference type="GO" id="GO:0004497">
    <property type="term" value="F:monooxygenase activity"/>
    <property type="evidence" value="ECO:0007669"/>
    <property type="project" value="TreeGrafter"/>
</dbReference>
<dbReference type="InterPro" id="IPR050982">
    <property type="entry name" value="Auxin_biosynth/cation_transpt"/>
</dbReference>
<dbReference type="GO" id="GO:0050660">
    <property type="term" value="F:flavin adenine dinucleotide binding"/>
    <property type="evidence" value="ECO:0007669"/>
    <property type="project" value="TreeGrafter"/>
</dbReference>
<dbReference type="Gene3D" id="3.50.50.60">
    <property type="entry name" value="FAD/NAD(P)-binding domain"/>
    <property type="match status" value="1"/>
</dbReference>
<dbReference type="OrthoDB" id="178899at2"/>
<dbReference type="PANTHER" id="PTHR43539">
    <property type="entry name" value="FLAVIN-BINDING MONOOXYGENASE-LIKE PROTEIN (AFU_ORTHOLOGUE AFUA_4G09220)"/>
    <property type="match status" value="1"/>
</dbReference>
<dbReference type="PRINTS" id="PR00368">
    <property type="entry name" value="FADPNR"/>
</dbReference>
<dbReference type="Pfam" id="PF13738">
    <property type="entry name" value="Pyr_redox_3"/>
    <property type="match status" value="1"/>
</dbReference>
<comment type="caution">
    <text evidence="2">The sequence shown here is derived from an EMBL/GenBank/DDBJ whole genome shotgun (WGS) entry which is preliminary data.</text>
</comment>
<dbReference type="SUPFAM" id="SSF51735">
    <property type="entry name" value="NAD(P)-binding Rossmann-fold domains"/>
    <property type="match status" value="1"/>
</dbReference>
<dbReference type="PANTHER" id="PTHR43539:SF78">
    <property type="entry name" value="FLAVIN-CONTAINING MONOOXYGENASE"/>
    <property type="match status" value="1"/>
</dbReference>
<name>A0A1S1L8Y3_9MYCO</name>
<protein>
    <submittedName>
        <fullName evidence="2">FAD-dependent oxidoreductase</fullName>
    </submittedName>
</protein>
<dbReference type="RefSeq" id="WP_070937875.1">
    <property type="nucleotide sequence ID" value="NZ_MLIK01000019.1"/>
</dbReference>
<gene>
    <name evidence="2" type="ORF">BKG76_12260</name>
</gene>
<dbReference type="InterPro" id="IPR036291">
    <property type="entry name" value="NAD(P)-bd_dom_sf"/>
</dbReference>
<dbReference type="STRING" id="948102.BKG76_12260"/>
<evidence type="ECO:0000313" key="3">
    <source>
        <dbReference type="Proteomes" id="UP000179616"/>
    </source>
</evidence>
<organism evidence="2 3">
    <name type="scientific">Mycobacteroides franklinii</name>
    <dbReference type="NCBI Taxonomy" id="948102"/>
    <lineage>
        <taxon>Bacteria</taxon>
        <taxon>Bacillati</taxon>
        <taxon>Actinomycetota</taxon>
        <taxon>Actinomycetes</taxon>
        <taxon>Mycobacteriales</taxon>
        <taxon>Mycobacteriaceae</taxon>
        <taxon>Mycobacteroides</taxon>
    </lineage>
</organism>
<dbReference type="PRINTS" id="PR00469">
    <property type="entry name" value="PNDRDTASEII"/>
</dbReference>
<dbReference type="InterPro" id="IPR036188">
    <property type="entry name" value="FAD/NAD-bd_sf"/>
</dbReference>
<dbReference type="SUPFAM" id="SSF51905">
    <property type="entry name" value="FAD/NAD(P)-binding domain"/>
    <property type="match status" value="1"/>
</dbReference>
<dbReference type="GeneID" id="57167573"/>
<keyword evidence="1" id="KW-0560">Oxidoreductase</keyword>
<dbReference type="EMBL" id="MLIK01000019">
    <property type="protein sequence ID" value="OHU21408.1"/>
    <property type="molecule type" value="Genomic_DNA"/>
</dbReference>
<evidence type="ECO:0000256" key="1">
    <source>
        <dbReference type="ARBA" id="ARBA00023002"/>
    </source>
</evidence>
<dbReference type="Proteomes" id="UP000179616">
    <property type="component" value="Unassembled WGS sequence"/>
</dbReference>
<dbReference type="AlphaFoldDB" id="A0A1S1L8Y3"/>